<proteinExistence type="predicted"/>
<dbReference type="RefSeq" id="WP_323576002.1">
    <property type="nucleotide sequence ID" value="NZ_JAYGJQ010000001.1"/>
</dbReference>
<name>A0ABU5VTI9_9BACT</name>
<gene>
    <name evidence="2" type="ORF">SHI21_08865</name>
</gene>
<keyword evidence="1" id="KW-0732">Signal</keyword>
<evidence type="ECO:0000313" key="3">
    <source>
        <dbReference type="Proteomes" id="UP001302274"/>
    </source>
</evidence>
<dbReference type="Proteomes" id="UP001302274">
    <property type="component" value="Unassembled WGS sequence"/>
</dbReference>
<keyword evidence="3" id="KW-1185">Reference proteome</keyword>
<evidence type="ECO:0000313" key="2">
    <source>
        <dbReference type="EMBL" id="MEA9356311.1"/>
    </source>
</evidence>
<protein>
    <submittedName>
        <fullName evidence="2">Uncharacterized protein</fullName>
    </submittedName>
</protein>
<reference evidence="2 3" key="1">
    <citation type="submission" date="2023-11" db="EMBL/GenBank/DDBJ databases">
        <title>A Novel Polar Bacteriovorax (B. antarcticus) Isolated from the Biocrust in Antarctica.</title>
        <authorList>
            <person name="Mun W."/>
            <person name="Choi S.Y."/>
            <person name="Mitchell R.J."/>
        </authorList>
    </citation>
    <scope>NUCLEOTIDE SEQUENCE [LARGE SCALE GENOMIC DNA]</scope>
    <source>
        <strain evidence="2 3">PP10</strain>
    </source>
</reference>
<sequence length="152" mass="17156">MKYALSILGLSFFVSTYSSIAHARSITSFGQSDAISAVADFMYDVGEDIPVSTRMTDKKINIKDLSKCTTVTSEEVVDDVSAAIRTVMRFYPDEDIPFEAALADMEDYLDHQVFKKCILIKRRAHSLVRSSYYLNSEDKIHLRLDNIALTPE</sequence>
<organism evidence="2 3">
    <name type="scientific">Bacteriovorax antarcticus</name>
    <dbReference type="NCBI Taxonomy" id="3088717"/>
    <lineage>
        <taxon>Bacteria</taxon>
        <taxon>Pseudomonadati</taxon>
        <taxon>Bdellovibrionota</taxon>
        <taxon>Bacteriovoracia</taxon>
        <taxon>Bacteriovoracales</taxon>
        <taxon>Bacteriovoracaceae</taxon>
        <taxon>Bacteriovorax</taxon>
    </lineage>
</organism>
<feature type="signal peptide" evidence="1">
    <location>
        <begin position="1"/>
        <end position="23"/>
    </location>
</feature>
<feature type="chain" id="PRO_5045372624" evidence="1">
    <location>
        <begin position="24"/>
        <end position="152"/>
    </location>
</feature>
<comment type="caution">
    <text evidence="2">The sequence shown here is derived from an EMBL/GenBank/DDBJ whole genome shotgun (WGS) entry which is preliminary data.</text>
</comment>
<evidence type="ECO:0000256" key="1">
    <source>
        <dbReference type="SAM" id="SignalP"/>
    </source>
</evidence>
<dbReference type="EMBL" id="JAYGJQ010000001">
    <property type="protein sequence ID" value="MEA9356311.1"/>
    <property type="molecule type" value="Genomic_DNA"/>
</dbReference>
<accession>A0ABU5VTI9</accession>